<evidence type="ECO:0000256" key="1">
    <source>
        <dbReference type="SAM" id="Phobius"/>
    </source>
</evidence>
<evidence type="ECO:0000313" key="4">
    <source>
        <dbReference type="Proteomes" id="UP001642409"/>
    </source>
</evidence>
<keyword evidence="1" id="KW-0472">Membrane</keyword>
<organism evidence="2">
    <name type="scientific">Hexamita inflata</name>
    <dbReference type="NCBI Taxonomy" id="28002"/>
    <lineage>
        <taxon>Eukaryota</taxon>
        <taxon>Metamonada</taxon>
        <taxon>Diplomonadida</taxon>
        <taxon>Hexamitidae</taxon>
        <taxon>Hexamitinae</taxon>
        <taxon>Hexamita</taxon>
    </lineage>
</organism>
<accession>A0AA86NKF0</accession>
<dbReference type="AlphaFoldDB" id="A0AA86NKF0"/>
<dbReference type="EMBL" id="CATOUU010000204">
    <property type="protein sequence ID" value="CAI9920856.1"/>
    <property type="molecule type" value="Genomic_DNA"/>
</dbReference>
<feature type="transmembrane region" description="Helical" evidence="1">
    <location>
        <begin position="440"/>
        <end position="463"/>
    </location>
</feature>
<reference evidence="3 4" key="2">
    <citation type="submission" date="2024-07" db="EMBL/GenBank/DDBJ databases">
        <authorList>
            <person name="Akdeniz Z."/>
        </authorList>
    </citation>
    <scope>NUCLEOTIDE SEQUENCE [LARGE SCALE GENOMIC DNA]</scope>
</reference>
<keyword evidence="1" id="KW-1133">Transmembrane helix</keyword>
<keyword evidence="1" id="KW-0812">Transmembrane</keyword>
<dbReference type="Proteomes" id="UP001642409">
    <property type="component" value="Unassembled WGS sequence"/>
</dbReference>
<dbReference type="InterPro" id="IPR009091">
    <property type="entry name" value="RCC1/BLIP-II"/>
</dbReference>
<name>A0AA86NKF0_9EUKA</name>
<evidence type="ECO:0000313" key="2">
    <source>
        <dbReference type="EMBL" id="CAI9920856.1"/>
    </source>
</evidence>
<dbReference type="EMBL" id="CAXDID020000204">
    <property type="protein sequence ID" value="CAL6054987.1"/>
    <property type="molecule type" value="Genomic_DNA"/>
</dbReference>
<evidence type="ECO:0000313" key="3">
    <source>
        <dbReference type="EMBL" id="CAL6054987.1"/>
    </source>
</evidence>
<protein>
    <submittedName>
        <fullName evidence="2">Regulator of chromosome condensation 1/beta-lactamase-inhibitor protein II</fullName>
    </submittedName>
    <submittedName>
        <fullName evidence="3">Regulator_of chromosome condensation 1/beta-lactamase-inhibitor protein II</fullName>
    </submittedName>
</protein>
<reference evidence="2" key="1">
    <citation type="submission" date="2023-06" db="EMBL/GenBank/DDBJ databases">
        <authorList>
            <person name="Kurt Z."/>
        </authorList>
    </citation>
    <scope>NUCLEOTIDE SEQUENCE</scope>
</reference>
<sequence length="522" mass="59082">MFVVVSLQQAFMQQFIFPHGAQLAKISNYSNITDIIVCDDVVYQTLLNGSVLAKGYKPSLLGNMSQYEFTEINITNPKQLYCYKDQLWYITSKGEVFKESLDAKNQTIYILGITNAMPTSGVRQIVGDEILQFVLTIDKILVKGTASVKSIYCGTPVNITTTLIKVPLTLNVSEIERLEITRNRDYLFIYMKNGDLFALGDNTNGILASKDTVCERKIGVNIFKAGIGWNHTLEQMCAYYILNQNLYIYDSKLTNSYVLVLSTVNNFMMYDYIMSGEYTVFNILAIQNDTIIDLTYQGKLMDSGVDYYCKMNQTDPLCISFKVGYFPDCYVNDSLILSEPFCNVFNCYLPIPDPTTGQSQNNCTVSFCADQNYTCKAVNCIKAAQKSILVPECSDYMGTREYKMQFTNVKDYTFVNNLLMQFRESEIIVEPIVVKKVLNIWIIIGAVCGGTILVLILTISICVCKKRQNKKQRAIQVIRPIKPLQKDKTVQPLLKNKTVQKGTAKTRTKMVSLTNEGNKLLQ</sequence>
<comment type="caution">
    <text evidence="2">The sequence shown here is derived from an EMBL/GenBank/DDBJ whole genome shotgun (WGS) entry which is preliminary data.</text>
</comment>
<keyword evidence="4" id="KW-1185">Reference proteome</keyword>
<dbReference type="SUPFAM" id="SSF50985">
    <property type="entry name" value="RCC1/BLIP-II"/>
    <property type="match status" value="1"/>
</dbReference>
<gene>
    <name evidence="3" type="ORF">HINF_LOCUS46330</name>
    <name evidence="2" type="ORF">HINF_LOCUS8501</name>
</gene>
<proteinExistence type="predicted"/>